<evidence type="ECO:0000256" key="3">
    <source>
        <dbReference type="ARBA" id="ARBA00022833"/>
    </source>
</evidence>
<sequence length="183" mass="19826">RKRRGQAVDSEPVQKRSTLLASSAGGTSGAQPTDREESGPLDFELASPSPVWLVQIEQQTATPSSQSLLGSLSPSASHLTHSVLSSDDEDETRANDVCVTATASEQQGSSDEHTSSSKAWQPAIRCPICMDFYSQIRQSERLFLVTKCGHIFCSRCLPAAFEVSSACPTCRTEFTPKGYHPIY</sequence>
<dbReference type="InterPro" id="IPR013083">
    <property type="entry name" value="Znf_RING/FYVE/PHD"/>
</dbReference>
<evidence type="ECO:0000256" key="5">
    <source>
        <dbReference type="SAM" id="MobiDB-lite"/>
    </source>
</evidence>
<dbReference type="PANTHER" id="PTHR23041:SF78">
    <property type="entry name" value="E3 UBIQUITIN-PROTEIN LIGASE RNF4"/>
    <property type="match status" value="1"/>
</dbReference>
<feature type="region of interest" description="Disordered" evidence="5">
    <location>
        <begin position="1"/>
        <end position="45"/>
    </location>
</feature>
<evidence type="ECO:0000259" key="6">
    <source>
        <dbReference type="PROSITE" id="PS50089"/>
    </source>
</evidence>
<dbReference type="InterPro" id="IPR017907">
    <property type="entry name" value="Znf_RING_CS"/>
</dbReference>
<keyword evidence="3" id="KW-0862">Zinc</keyword>
<dbReference type="EMBL" id="VWZD01010093">
    <property type="protein sequence ID" value="NXG09046.1"/>
    <property type="molecule type" value="Genomic_DNA"/>
</dbReference>
<evidence type="ECO:0000313" key="7">
    <source>
        <dbReference type="EMBL" id="NXG09046.1"/>
    </source>
</evidence>
<dbReference type="GO" id="GO:0008270">
    <property type="term" value="F:zinc ion binding"/>
    <property type="evidence" value="ECO:0007669"/>
    <property type="project" value="UniProtKB-KW"/>
</dbReference>
<comment type="caution">
    <text evidence="7">The sequence shown here is derived from an EMBL/GenBank/DDBJ whole genome shotgun (WGS) entry which is preliminary data.</text>
</comment>
<dbReference type="SMART" id="SM00184">
    <property type="entry name" value="RING"/>
    <property type="match status" value="1"/>
</dbReference>
<feature type="compositionally biased region" description="Polar residues" evidence="5">
    <location>
        <begin position="15"/>
        <end position="31"/>
    </location>
</feature>
<keyword evidence="1" id="KW-0479">Metal-binding</keyword>
<dbReference type="PROSITE" id="PS00518">
    <property type="entry name" value="ZF_RING_1"/>
    <property type="match status" value="1"/>
</dbReference>
<evidence type="ECO:0000256" key="2">
    <source>
        <dbReference type="ARBA" id="ARBA00022771"/>
    </source>
</evidence>
<keyword evidence="7" id="KW-0436">Ligase</keyword>
<protein>
    <submittedName>
        <fullName evidence="7">RNF4 ligase</fullName>
    </submittedName>
</protein>
<dbReference type="InterPro" id="IPR001841">
    <property type="entry name" value="Znf_RING"/>
</dbReference>
<evidence type="ECO:0000313" key="8">
    <source>
        <dbReference type="Proteomes" id="UP000558958"/>
    </source>
</evidence>
<dbReference type="PANTHER" id="PTHR23041">
    <property type="entry name" value="RING FINGER DOMAIN-CONTAINING"/>
    <property type="match status" value="1"/>
</dbReference>
<gene>
    <name evidence="7" type="primary">Rnf4_0</name>
    <name evidence="7" type="ORF">SAKLUC_R05244</name>
</gene>
<dbReference type="Gene3D" id="3.30.40.10">
    <property type="entry name" value="Zinc/RING finger domain, C3HC4 (zinc finger)"/>
    <property type="match status" value="1"/>
</dbReference>
<accession>A0A7K8YZS6</accession>
<feature type="non-terminal residue" evidence="7">
    <location>
        <position position="1"/>
    </location>
</feature>
<keyword evidence="2 4" id="KW-0863">Zinc-finger</keyword>
<keyword evidence="8" id="KW-1185">Reference proteome</keyword>
<dbReference type="GO" id="GO:0045944">
    <property type="term" value="P:positive regulation of transcription by RNA polymerase II"/>
    <property type="evidence" value="ECO:0007669"/>
    <property type="project" value="TreeGrafter"/>
</dbReference>
<organism evidence="7 8">
    <name type="scientific">Sakesphorus luctuosus</name>
    <dbReference type="NCBI Taxonomy" id="419690"/>
    <lineage>
        <taxon>Eukaryota</taxon>
        <taxon>Metazoa</taxon>
        <taxon>Chordata</taxon>
        <taxon>Craniata</taxon>
        <taxon>Vertebrata</taxon>
        <taxon>Euteleostomi</taxon>
        <taxon>Archelosauria</taxon>
        <taxon>Archosauria</taxon>
        <taxon>Dinosauria</taxon>
        <taxon>Saurischia</taxon>
        <taxon>Theropoda</taxon>
        <taxon>Coelurosauria</taxon>
        <taxon>Aves</taxon>
        <taxon>Neognathae</taxon>
        <taxon>Neoaves</taxon>
        <taxon>Telluraves</taxon>
        <taxon>Australaves</taxon>
        <taxon>Passeriformes</taxon>
        <taxon>Thamnophilidae</taxon>
        <taxon>Sakesphorus</taxon>
    </lineage>
</organism>
<dbReference type="AlphaFoldDB" id="A0A7K8YZS6"/>
<feature type="domain" description="RING-type" evidence="6">
    <location>
        <begin position="126"/>
        <end position="171"/>
    </location>
</feature>
<evidence type="ECO:0000256" key="4">
    <source>
        <dbReference type="PROSITE-ProRule" id="PRU00175"/>
    </source>
</evidence>
<name>A0A7K8YZS6_9PASS</name>
<dbReference type="PROSITE" id="PS50089">
    <property type="entry name" value="ZF_RING_2"/>
    <property type="match status" value="1"/>
</dbReference>
<evidence type="ECO:0000256" key="1">
    <source>
        <dbReference type="ARBA" id="ARBA00022723"/>
    </source>
</evidence>
<dbReference type="Pfam" id="PF14634">
    <property type="entry name" value="zf-RING_5"/>
    <property type="match status" value="1"/>
</dbReference>
<dbReference type="InterPro" id="IPR047134">
    <property type="entry name" value="RNF4"/>
</dbReference>
<dbReference type="Proteomes" id="UP000558958">
    <property type="component" value="Unassembled WGS sequence"/>
</dbReference>
<dbReference type="SUPFAM" id="SSF57850">
    <property type="entry name" value="RING/U-box"/>
    <property type="match status" value="1"/>
</dbReference>
<dbReference type="GO" id="GO:0016874">
    <property type="term" value="F:ligase activity"/>
    <property type="evidence" value="ECO:0007669"/>
    <property type="project" value="UniProtKB-KW"/>
</dbReference>
<proteinExistence type="predicted"/>
<feature type="non-terminal residue" evidence="7">
    <location>
        <position position="183"/>
    </location>
</feature>
<reference evidence="7 8" key="1">
    <citation type="submission" date="2019-09" db="EMBL/GenBank/DDBJ databases">
        <title>Bird 10,000 Genomes (B10K) Project - Family phase.</title>
        <authorList>
            <person name="Zhang G."/>
        </authorList>
    </citation>
    <scope>NUCLEOTIDE SEQUENCE [LARGE SCALE GENOMIC DNA]</scope>
    <source>
        <strain evidence="7">B10K-DU-001-06</strain>
        <tissue evidence="7">Muscle</tissue>
    </source>
</reference>